<reference evidence="2" key="1">
    <citation type="submission" date="2021-02" db="EMBL/GenBank/DDBJ databases">
        <authorList>
            <person name="Nowell W R."/>
        </authorList>
    </citation>
    <scope>NUCLEOTIDE SEQUENCE</scope>
</reference>
<feature type="compositionally biased region" description="Basic and acidic residues" evidence="1">
    <location>
        <begin position="292"/>
        <end position="304"/>
    </location>
</feature>
<keyword evidence="3" id="KW-1185">Reference proteome</keyword>
<protein>
    <submittedName>
        <fullName evidence="2">Uncharacterized protein</fullName>
    </submittedName>
</protein>
<feature type="region of interest" description="Disordered" evidence="1">
    <location>
        <begin position="292"/>
        <end position="317"/>
    </location>
</feature>
<evidence type="ECO:0000313" key="2">
    <source>
        <dbReference type="EMBL" id="CAF1107973.1"/>
    </source>
</evidence>
<dbReference type="Proteomes" id="UP000663828">
    <property type="component" value="Unassembled WGS sequence"/>
</dbReference>
<comment type="caution">
    <text evidence="2">The sequence shown here is derived from an EMBL/GenBank/DDBJ whole genome shotgun (WGS) entry which is preliminary data.</text>
</comment>
<feature type="compositionally biased region" description="Polar residues" evidence="1">
    <location>
        <begin position="308"/>
        <end position="317"/>
    </location>
</feature>
<evidence type="ECO:0000313" key="3">
    <source>
        <dbReference type="Proteomes" id="UP000663828"/>
    </source>
</evidence>
<gene>
    <name evidence="2" type="ORF">XAT740_LOCUS18712</name>
</gene>
<organism evidence="2 3">
    <name type="scientific">Adineta ricciae</name>
    <name type="common">Rotifer</name>
    <dbReference type="NCBI Taxonomy" id="249248"/>
    <lineage>
        <taxon>Eukaryota</taxon>
        <taxon>Metazoa</taxon>
        <taxon>Spiralia</taxon>
        <taxon>Gnathifera</taxon>
        <taxon>Rotifera</taxon>
        <taxon>Eurotatoria</taxon>
        <taxon>Bdelloidea</taxon>
        <taxon>Adinetida</taxon>
        <taxon>Adinetidae</taxon>
        <taxon>Adineta</taxon>
    </lineage>
</organism>
<accession>A0A814PM16</accession>
<evidence type="ECO:0000256" key="1">
    <source>
        <dbReference type="SAM" id="MobiDB-lite"/>
    </source>
</evidence>
<dbReference type="EMBL" id="CAJNOR010001256">
    <property type="protein sequence ID" value="CAF1107973.1"/>
    <property type="molecule type" value="Genomic_DNA"/>
</dbReference>
<dbReference type="AlphaFoldDB" id="A0A814PM16"/>
<name>A0A814PM16_ADIRI</name>
<sequence>MENTCACQNTNGSCQIIENYRSILDRKHSFLSSWQPFDDNGKTRFKRRRQYRAKMNASLIHMCPVYVVNPWYEYVDISRHLLSFLRKSQYVRIFEIVLLECNCSTNLCKYELAIIECPCLRNLQSYCAYCQLICQMVEQTNISFSLNCNAYHEAENDFLTVNNDQKSRLLRFQTSDSTTDKTILLLQDDGNEDQYSVQSKAQDYSVNSSLSYHCLSQNARSSPSSIQTIKHKAASLGTQTKLYAILLPNSPLCELNDARIETKMIMSVTRSCQVNTLCYIVKTNERLPDHTYLKTDDQKSRPIDDLSPASQKTQNSKQKFISVESINGRHHRKCFNSGIQRGLTLTPSMPLKCINACDAIDCNDSKYKSVPKFLNNSNEQQINNNNHNEKSVPDCVKVTTGKSSRKVNSYRLFLRQRRRERNRKCIRHFLSQFYSRTKSVTSHPSLSTNITSYYKVHDHVIIVRASQNSAACQHLQIILNQSNSSLNQLIDSQFLLTSQNNYQSVCILFDNHKQSEAHRSSFLRYIYQSLSNILKCTIQNRSIQITCMNLVFFNNSIYDLTRMQRIRLIDTGKQVIFRPSCEISLKTSDDVDTVINRVSMPMPFAHRIFIVNFHHEQSSLSGSFLFLHLAPICSVRSTGLLTNLNSTTYSIMNLIRQLKNGHLSDQKTKKRFLLNDYTLNRLLKTYLFSPKHTMIVFTVRSNEFDCEKSSLEK</sequence>
<proteinExistence type="predicted"/>